<dbReference type="Proteomes" id="UP000319296">
    <property type="component" value="Unassembled WGS sequence"/>
</dbReference>
<proteinExistence type="predicted"/>
<keyword evidence="2" id="KW-1133">Transmembrane helix</keyword>
<comment type="caution">
    <text evidence="4">The sequence shown here is derived from an EMBL/GenBank/DDBJ whole genome shotgun (WGS) entry which is preliminary data.</text>
</comment>
<dbReference type="GO" id="GO:0009253">
    <property type="term" value="P:peptidoglycan catabolic process"/>
    <property type="evidence" value="ECO:0007669"/>
    <property type="project" value="InterPro"/>
</dbReference>
<evidence type="ECO:0000259" key="3">
    <source>
        <dbReference type="SMART" id="SM00646"/>
    </source>
</evidence>
<evidence type="ECO:0000256" key="2">
    <source>
        <dbReference type="SAM" id="Phobius"/>
    </source>
</evidence>
<dbReference type="SUPFAM" id="SSF53187">
    <property type="entry name" value="Zn-dependent exopeptidases"/>
    <property type="match status" value="1"/>
</dbReference>
<reference evidence="4 5" key="1">
    <citation type="journal article" date="2019" name="ISME J.">
        <title>Insights into ecological role of a new deltaproteobacterial order Candidatus Acidulodesulfobacterales by metagenomics and metatranscriptomics.</title>
        <authorList>
            <person name="Tan S."/>
            <person name="Liu J."/>
            <person name="Fang Y."/>
            <person name="Hedlund B.P."/>
            <person name="Lian Z.H."/>
            <person name="Huang L.Y."/>
            <person name="Li J.T."/>
            <person name="Huang L.N."/>
            <person name="Li W.J."/>
            <person name="Jiang H.C."/>
            <person name="Dong H.L."/>
            <person name="Shu W.S."/>
        </authorList>
    </citation>
    <scope>NUCLEOTIDE SEQUENCE [LARGE SCALE GENOMIC DNA]</scope>
    <source>
        <strain evidence="4">AP1</strain>
    </source>
</reference>
<keyword evidence="2" id="KW-0472">Membrane</keyword>
<keyword evidence="1" id="KW-0378">Hydrolase</keyword>
<dbReference type="InterPro" id="IPR002508">
    <property type="entry name" value="MurNAc-LAA_cat"/>
</dbReference>
<dbReference type="GO" id="GO:0030288">
    <property type="term" value="C:outer membrane-bounded periplasmic space"/>
    <property type="evidence" value="ECO:0007669"/>
    <property type="project" value="TreeGrafter"/>
</dbReference>
<dbReference type="GO" id="GO:0008745">
    <property type="term" value="F:N-acetylmuramoyl-L-alanine amidase activity"/>
    <property type="evidence" value="ECO:0007669"/>
    <property type="project" value="InterPro"/>
</dbReference>
<dbReference type="AlphaFoldDB" id="A0A519BM30"/>
<accession>A0A519BM30</accession>
<feature type="domain" description="MurNAc-LAA" evidence="3">
    <location>
        <begin position="268"/>
        <end position="376"/>
    </location>
</feature>
<protein>
    <submittedName>
        <fullName evidence="4">N-acetylmuramoyl-L-alanine amidase</fullName>
    </submittedName>
</protein>
<evidence type="ECO:0000313" key="5">
    <source>
        <dbReference type="Proteomes" id="UP000319296"/>
    </source>
</evidence>
<gene>
    <name evidence="4" type="ORF">EVG15_06850</name>
</gene>
<feature type="transmembrane region" description="Helical" evidence="2">
    <location>
        <begin position="40"/>
        <end position="66"/>
    </location>
</feature>
<dbReference type="EMBL" id="SGBB01000011">
    <property type="protein sequence ID" value="RZD18314.1"/>
    <property type="molecule type" value="Genomic_DNA"/>
</dbReference>
<dbReference type="Pfam" id="PF01520">
    <property type="entry name" value="Amidase_3"/>
    <property type="match status" value="1"/>
</dbReference>
<sequence>MYKNINNIKNDNKLNTYGKYYDKYNYKFNFKKYFLYQSKYFLKLNLIAIFMIFFSLSFINFLSLGISNVYAYNLNNSTKITSVHINYYNNTINIYTIGKPFYKGYLFKKGQDNFFIAAFGHSVLYGNAGRTNRSFGNIFSVLYAQFSTSPYVVHIVVKEKLLEKLPMKTIVIGNNRYDTIIYGSGKLETFKNVVPQLKKYNYRKPLFNVFIDAGHGGSDPGGIGPMGLPEAFVNLSVALKLQKLLNGRGIKTEIDRTSNVNVSLQQRVDEANHSGANLFVGLYCNSTVVPYLYGTTTYYFHKDSYPFAKFLNNYVSKHLKLKNDGTVMDDLYVIRFTKMPAVLIEYAYISNPSEEHLLASSTFRQLLADTIANAIYKYYIADKRY</sequence>
<dbReference type="Gene3D" id="3.40.630.40">
    <property type="entry name" value="Zn-dependent exopeptidases"/>
    <property type="match status" value="1"/>
</dbReference>
<dbReference type="InterPro" id="IPR050695">
    <property type="entry name" value="N-acetylmuramoyl_amidase_3"/>
</dbReference>
<organism evidence="4 5">
    <name type="scientific">Candidatus Acididesulfobacter diazotrophicus</name>
    <dbReference type="NCBI Taxonomy" id="2597226"/>
    <lineage>
        <taxon>Bacteria</taxon>
        <taxon>Deltaproteobacteria</taxon>
        <taxon>Candidatus Acidulodesulfobacterales</taxon>
        <taxon>Candidatus Acididesulfobacter</taxon>
    </lineage>
</organism>
<dbReference type="PANTHER" id="PTHR30404">
    <property type="entry name" value="N-ACETYLMURAMOYL-L-ALANINE AMIDASE"/>
    <property type="match status" value="1"/>
</dbReference>
<dbReference type="CDD" id="cd02696">
    <property type="entry name" value="MurNAc-LAA"/>
    <property type="match status" value="1"/>
</dbReference>
<dbReference type="SMART" id="SM00646">
    <property type="entry name" value="Ami_3"/>
    <property type="match status" value="1"/>
</dbReference>
<name>A0A519BM30_9DELT</name>
<dbReference type="PANTHER" id="PTHR30404:SF0">
    <property type="entry name" value="N-ACETYLMURAMOYL-L-ALANINE AMIDASE AMIC"/>
    <property type="match status" value="1"/>
</dbReference>
<evidence type="ECO:0000256" key="1">
    <source>
        <dbReference type="ARBA" id="ARBA00022801"/>
    </source>
</evidence>
<evidence type="ECO:0000313" key="4">
    <source>
        <dbReference type="EMBL" id="RZD18314.1"/>
    </source>
</evidence>
<keyword evidence="2" id="KW-0812">Transmembrane</keyword>